<organism evidence="6 7">
    <name type="scientific">Alteromonas confluentis</name>
    <dbReference type="NCBI Taxonomy" id="1656094"/>
    <lineage>
        <taxon>Bacteria</taxon>
        <taxon>Pseudomonadati</taxon>
        <taxon>Pseudomonadota</taxon>
        <taxon>Gammaproteobacteria</taxon>
        <taxon>Alteromonadales</taxon>
        <taxon>Alteromonadaceae</taxon>
        <taxon>Alteromonas/Salinimonas group</taxon>
        <taxon>Alteromonas</taxon>
    </lineage>
</organism>
<dbReference type="InterPro" id="IPR008254">
    <property type="entry name" value="Flavodoxin/NO_synth"/>
</dbReference>
<dbReference type="EMBL" id="MDHN01000041">
    <property type="protein sequence ID" value="OFC69007.1"/>
    <property type="molecule type" value="Genomic_DNA"/>
</dbReference>
<evidence type="ECO:0000256" key="1">
    <source>
        <dbReference type="ARBA" id="ARBA00001917"/>
    </source>
</evidence>
<keyword evidence="4" id="KW-0249">Electron transport</keyword>
<dbReference type="PRINTS" id="PR00369">
    <property type="entry name" value="FLAVODOXIN"/>
</dbReference>
<name>A0A1E7Z6A4_9ALTE</name>
<evidence type="ECO:0000313" key="6">
    <source>
        <dbReference type="EMBL" id="OFC69007.1"/>
    </source>
</evidence>
<dbReference type="PROSITE" id="PS50902">
    <property type="entry name" value="FLAVODOXIN_LIKE"/>
    <property type="match status" value="1"/>
</dbReference>
<dbReference type="PANTHER" id="PTHR19384:SF128">
    <property type="entry name" value="NADPH OXIDOREDUCTASE A"/>
    <property type="match status" value="1"/>
</dbReference>
<dbReference type="GO" id="GO:0010181">
    <property type="term" value="F:FMN binding"/>
    <property type="evidence" value="ECO:0007669"/>
    <property type="project" value="InterPro"/>
</dbReference>
<evidence type="ECO:0000256" key="4">
    <source>
        <dbReference type="ARBA" id="ARBA00022982"/>
    </source>
</evidence>
<keyword evidence="7" id="KW-1185">Reference proteome</keyword>
<gene>
    <name evidence="6" type="ORF">BFC18_19910</name>
</gene>
<evidence type="ECO:0000256" key="2">
    <source>
        <dbReference type="ARBA" id="ARBA00022630"/>
    </source>
</evidence>
<evidence type="ECO:0000313" key="7">
    <source>
        <dbReference type="Proteomes" id="UP000175691"/>
    </source>
</evidence>
<proteinExistence type="predicted"/>
<dbReference type="STRING" id="1656094.BFC18_19910"/>
<dbReference type="PANTHER" id="PTHR19384">
    <property type="entry name" value="NITRIC OXIDE SYNTHASE-RELATED"/>
    <property type="match status" value="1"/>
</dbReference>
<evidence type="ECO:0000256" key="3">
    <source>
        <dbReference type="ARBA" id="ARBA00022643"/>
    </source>
</evidence>
<keyword evidence="2" id="KW-0285">Flavoprotein</keyword>
<dbReference type="InterPro" id="IPR029039">
    <property type="entry name" value="Flavoprotein-like_sf"/>
</dbReference>
<keyword evidence="4" id="KW-0813">Transport</keyword>
<dbReference type="InterPro" id="IPR001094">
    <property type="entry name" value="Flavdoxin-like"/>
</dbReference>
<comment type="cofactor">
    <cofactor evidence="1">
        <name>FMN</name>
        <dbReference type="ChEBI" id="CHEBI:58210"/>
    </cofactor>
</comment>
<accession>A0A1E7Z6A4</accession>
<dbReference type="GO" id="GO:0005829">
    <property type="term" value="C:cytosol"/>
    <property type="evidence" value="ECO:0007669"/>
    <property type="project" value="TreeGrafter"/>
</dbReference>
<dbReference type="AlphaFoldDB" id="A0A1E7Z6A4"/>
<dbReference type="GO" id="GO:0050660">
    <property type="term" value="F:flavin adenine dinucleotide binding"/>
    <property type="evidence" value="ECO:0007669"/>
    <property type="project" value="TreeGrafter"/>
</dbReference>
<protein>
    <submittedName>
        <fullName evidence="6">Flavodoxin</fullName>
    </submittedName>
</protein>
<dbReference type="SUPFAM" id="SSF52218">
    <property type="entry name" value="Flavoproteins"/>
    <property type="match status" value="1"/>
</dbReference>
<keyword evidence="3" id="KW-0288">FMN</keyword>
<dbReference type="OrthoDB" id="359268at2"/>
<dbReference type="Proteomes" id="UP000175691">
    <property type="component" value="Unassembled WGS sequence"/>
</dbReference>
<evidence type="ECO:0000259" key="5">
    <source>
        <dbReference type="PROSITE" id="PS50902"/>
    </source>
</evidence>
<reference evidence="6 7" key="1">
    <citation type="submission" date="2016-08" db="EMBL/GenBank/DDBJ databases">
        <authorList>
            <person name="Seilhamer J.J."/>
        </authorList>
    </citation>
    <scope>NUCLEOTIDE SEQUENCE [LARGE SCALE GENOMIC DNA]</scope>
    <source>
        <strain evidence="6 7">KCTC 42603</strain>
    </source>
</reference>
<dbReference type="Gene3D" id="3.40.50.360">
    <property type="match status" value="1"/>
</dbReference>
<sequence length="150" mass="16206">MTALTILVGSVYGNSQHAAETVAEKLSAEGIECDVNSDPQVSDVTDAQALLVITSTTGQGDVPPNLEFLFSDLKDQFPQLNRKPFAVIGLGDSSYVDSYCAGGKQWFELLTELQGKPVADMLEVDAIEHFEPEKPVVEFVESIKNDLISA</sequence>
<feature type="domain" description="Flavodoxin-like" evidence="5">
    <location>
        <begin position="4"/>
        <end position="144"/>
    </location>
</feature>
<comment type="caution">
    <text evidence="6">The sequence shown here is derived from an EMBL/GenBank/DDBJ whole genome shotgun (WGS) entry which is preliminary data.</text>
</comment>
<dbReference type="GO" id="GO:0016491">
    <property type="term" value="F:oxidoreductase activity"/>
    <property type="evidence" value="ECO:0007669"/>
    <property type="project" value="TreeGrafter"/>
</dbReference>
<dbReference type="Pfam" id="PF00258">
    <property type="entry name" value="Flavodoxin_1"/>
    <property type="match status" value="1"/>
</dbReference>
<dbReference type="RefSeq" id="WP_070127129.1">
    <property type="nucleotide sequence ID" value="NZ_MDHN01000041.1"/>
</dbReference>